<feature type="transmembrane region" description="Helical" evidence="10">
    <location>
        <begin position="133"/>
        <end position="154"/>
    </location>
</feature>
<keyword evidence="14" id="KW-1185">Reference proteome</keyword>
<feature type="transmembrane region" description="Helical" evidence="10">
    <location>
        <begin position="245"/>
        <end position="269"/>
    </location>
</feature>
<dbReference type="Proteomes" id="UP001589707">
    <property type="component" value="Unassembled WGS sequence"/>
</dbReference>
<gene>
    <name evidence="13" type="ORF">ACFFN1_05000</name>
</gene>
<feature type="compositionally biased region" description="Low complexity" evidence="9">
    <location>
        <begin position="85"/>
        <end position="106"/>
    </location>
</feature>
<proteinExistence type="predicted"/>
<evidence type="ECO:0000256" key="1">
    <source>
        <dbReference type="ARBA" id="ARBA00000085"/>
    </source>
</evidence>
<feature type="transmembrane region" description="Helical" evidence="10">
    <location>
        <begin position="289"/>
        <end position="311"/>
    </location>
</feature>
<dbReference type="PANTHER" id="PTHR24421">
    <property type="entry name" value="NITRATE/NITRITE SENSOR PROTEIN NARX-RELATED"/>
    <property type="match status" value="1"/>
</dbReference>
<keyword evidence="4" id="KW-0808">Transferase</keyword>
<dbReference type="EC" id="2.7.13.3" evidence="2"/>
<dbReference type="GO" id="GO:0016301">
    <property type="term" value="F:kinase activity"/>
    <property type="evidence" value="ECO:0007669"/>
    <property type="project" value="UniProtKB-KW"/>
</dbReference>
<evidence type="ECO:0000256" key="6">
    <source>
        <dbReference type="ARBA" id="ARBA00022777"/>
    </source>
</evidence>
<evidence type="ECO:0000256" key="10">
    <source>
        <dbReference type="SAM" id="Phobius"/>
    </source>
</evidence>
<keyword evidence="10" id="KW-1133">Transmembrane helix</keyword>
<comment type="caution">
    <text evidence="13">The sequence shown here is derived from an EMBL/GenBank/DDBJ whole genome shotgun (WGS) entry which is preliminary data.</text>
</comment>
<keyword evidence="3" id="KW-0597">Phosphoprotein</keyword>
<evidence type="ECO:0000256" key="5">
    <source>
        <dbReference type="ARBA" id="ARBA00022741"/>
    </source>
</evidence>
<dbReference type="InterPro" id="IPR050482">
    <property type="entry name" value="Sensor_HK_TwoCompSys"/>
</dbReference>
<keyword evidence="8" id="KW-0902">Two-component regulatory system</keyword>
<name>A0ABV5X039_9MICO</name>
<dbReference type="InterPro" id="IPR036890">
    <property type="entry name" value="HATPase_C_sf"/>
</dbReference>
<dbReference type="SUPFAM" id="SSF55874">
    <property type="entry name" value="ATPase domain of HSP90 chaperone/DNA topoisomerase II/histidine kinase"/>
    <property type="match status" value="1"/>
</dbReference>
<evidence type="ECO:0000256" key="3">
    <source>
        <dbReference type="ARBA" id="ARBA00022553"/>
    </source>
</evidence>
<evidence type="ECO:0000256" key="9">
    <source>
        <dbReference type="SAM" id="MobiDB-lite"/>
    </source>
</evidence>
<feature type="domain" description="Putative sensor" evidence="12">
    <location>
        <begin position="147"/>
        <end position="307"/>
    </location>
</feature>
<sequence>MNTTPRPDGAHENQTLPLPGASGAAPEAGAEAVEPTAALPASGPVAPADETAETAVLAADETAADETAETAVLAADETAADEPAAEAAATSDASAPGAAGADGPVAAGAAEPIVPPAVPKADKAAERTWRKGYPGIFGIFNVIASGVLAVVWAWVPVSLLVAGVSGLFALGIGLLALFLWFLLQRAVNRFERYRAEAIYGDEITSLPTPQSSYPFGFGRFMHTQWLILKTPSFWRSTAHHYIKMLYGGFIGVLVAIGAGFCFVFGAAAINPVITAFVGPEIVGLGSRLGSGLAALAALASTIVILFFSPYLDRILDRTLLPPTRTEALRAEVDSLDRARVGAVDAATTERLRIERDLHDGVQPMLVATSMKLGMAKAKIDSDPEAAKKLLTEAHAESKASINELRQLARGIHPAVLTDRGLDAAVSALAARCAVPVRVDIDLSERPAVPAQPGAVPGAAPGAMQLPQPARLSSETEAVAYFVVAEALTNISKHAQATEARVGIYVQDGRLNLSVSDNGRGGARIDPTIGTGLSGLADRVTAARGTWALTSPVGGPTTLVVEVPCE</sequence>
<dbReference type="Pfam" id="PF13796">
    <property type="entry name" value="Sensor"/>
    <property type="match status" value="1"/>
</dbReference>
<reference evidence="13 14" key="1">
    <citation type="submission" date="2024-09" db="EMBL/GenBank/DDBJ databases">
        <authorList>
            <person name="Sun Q."/>
            <person name="Mori K."/>
        </authorList>
    </citation>
    <scope>NUCLEOTIDE SEQUENCE [LARGE SCALE GENOMIC DNA]</scope>
    <source>
        <strain evidence="13 14">JCM 11683</strain>
    </source>
</reference>
<dbReference type="RefSeq" id="WP_376839181.1">
    <property type="nucleotide sequence ID" value="NZ_JBHMAU010000038.1"/>
</dbReference>
<keyword evidence="5" id="KW-0547">Nucleotide-binding</keyword>
<dbReference type="Gene3D" id="1.20.5.1930">
    <property type="match status" value="1"/>
</dbReference>
<evidence type="ECO:0000313" key="14">
    <source>
        <dbReference type="Proteomes" id="UP001589707"/>
    </source>
</evidence>
<dbReference type="EMBL" id="JBHMAU010000038">
    <property type="protein sequence ID" value="MFB9775768.1"/>
    <property type="molecule type" value="Genomic_DNA"/>
</dbReference>
<dbReference type="PANTHER" id="PTHR24421:SF10">
    <property type="entry name" value="NITRATE_NITRITE SENSOR PROTEIN NARQ"/>
    <property type="match status" value="1"/>
</dbReference>
<evidence type="ECO:0000256" key="2">
    <source>
        <dbReference type="ARBA" id="ARBA00012438"/>
    </source>
</evidence>
<dbReference type="Pfam" id="PF07730">
    <property type="entry name" value="HisKA_3"/>
    <property type="match status" value="1"/>
</dbReference>
<comment type="catalytic activity">
    <reaction evidence="1">
        <text>ATP + protein L-histidine = ADP + protein N-phospho-L-histidine.</text>
        <dbReference type="EC" id="2.7.13.3"/>
    </reaction>
</comment>
<feature type="domain" description="Signal transduction histidine kinase subgroup 3 dimerisation and phosphoacceptor" evidence="11">
    <location>
        <begin position="349"/>
        <end position="416"/>
    </location>
</feature>
<evidence type="ECO:0000256" key="7">
    <source>
        <dbReference type="ARBA" id="ARBA00022840"/>
    </source>
</evidence>
<dbReference type="Gene3D" id="3.30.565.10">
    <property type="entry name" value="Histidine kinase-like ATPase, C-terminal domain"/>
    <property type="match status" value="1"/>
</dbReference>
<dbReference type="InterPro" id="IPR011712">
    <property type="entry name" value="Sig_transdc_His_kin_sub3_dim/P"/>
</dbReference>
<keyword evidence="10" id="KW-0812">Transmembrane</keyword>
<organism evidence="13 14">
    <name type="scientific">Brevibacterium otitidis</name>
    <dbReference type="NCBI Taxonomy" id="53364"/>
    <lineage>
        <taxon>Bacteria</taxon>
        <taxon>Bacillati</taxon>
        <taxon>Actinomycetota</taxon>
        <taxon>Actinomycetes</taxon>
        <taxon>Micrococcales</taxon>
        <taxon>Brevibacteriaceae</taxon>
        <taxon>Brevibacterium</taxon>
    </lineage>
</organism>
<feature type="transmembrane region" description="Helical" evidence="10">
    <location>
        <begin position="160"/>
        <end position="183"/>
    </location>
</feature>
<evidence type="ECO:0000313" key="13">
    <source>
        <dbReference type="EMBL" id="MFB9775768.1"/>
    </source>
</evidence>
<feature type="compositionally biased region" description="Low complexity" evidence="9">
    <location>
        <begin position="16"/>
        <end position="39"/>
    </location>
</feature>
<protein>
    <recommendedName>
        <fullName evidence="2">histidine kinase</fullName>
        <ecNumber evidence="2">2.7.13.3</ecNumber>
    </recommendedName>
</protein>
<dbReference type="InterPro" id="IPR025828">
    <property type="entry name" value="Put_sensor_dom"/>
</dbReference>
<keyword evidence="10" id="KW-0472">Membrane</keyword>
<evidence type="ECO:0000259" key="12">
    <source>
        <dbReference type="Pfam" id="PF13796"/>
    </source>
</evidence>
<keyword evidence="6 13" id="KW-0418">Kinase</keyword>
<keyword evidence="7" id="KW-0067">ATP-binding</keyword>
<feature type="region of interest" description="Disordered" evidence="9">
    <location>
        <begin position="1"/>
        <end position="106"/>
    </location>
</feature>
<dbReference type="CDD" id="cd16917">
    <property type="entry name" value="HATPase_UhpB-NarQ-NarX-like"/>
    <property type="match status" value="1"/>
</dbReference>
<accession>A0ABV5X039</accession>
<evidence type="ECO:0000259" key="11">
    <source>
        <dbReference type="Pfam" id="PF07730"/>
    </source>
</evidence>
<evidence type="ECO:0000256" key="8">
    <source>
        <dbReference type="ARBA" id="ARBA00023012"/>
    </source>
</evidence>
<evidence type="ECO:0000256" key="4">
    <source>
        <dbReference type="ARBA" id="ARBA00022679"/>
    </source>
</evidence>